<evidence type="ECO:0000256" key="14">
    <source>
        <dbReference type="SAM" id="MobiDB-lite"/>
    </source>
</evidence>
<evidence type="ECO:0000256" key="5">
    <source>
        <dbReference type="ARBA" id="ARBA00022448"/>
    </source>
</evidence>
<evidence type="ECO:0000256" key="4">
    <source>
        <dbReference type="ARBA" id="ARBA00010199"/>
    </source>
</evidence>
<dbReference type="InterPro" id="IPR006845">
    <property type="entry name" value="Pex_N"/>
</dbReference>
<keyword evidence="18" id="KW-1185">Reference proteome</keyword>
<dbReference type="GO" id="GO:0015297">
    <property type="term" value="F:antiporter activity"/>
    <property type="evidence" value="ECO:0007669"/>
    <property type="project" value="InterPro"/>
</dbReference>
<keyword evidence="9" id="KW-0862">Zinc</keyword>
<feature type="transmembrane region" description="Helical" evidence="15">
    <location>
        <begin position="773"/>
        <end position="798"/>
    </location>
</feature>
<evidence type="ECO:0000256" key="9">
    <source>
        <dbReference type="ARBA" id="ARBA00022833"/>
    </source>
</evidence>
<feature type="transmembrane region" description="Helical" evidence="15">
    <location>
        <begin position="911"/>
        <end position="932"/>
    </location>
</feature>
<dbReference type="GO" id="GO:0008270">
    <property type="term" value="F:zinc ion binding"/>
    <property type="evidence" value="ECO:0007669"/>
    <property type="project" value="UniProtKB-KW"/>
</dbReference>
<dbReference type="Proteomes" id="UP000077248">
    <property type="component" value="Unassembled WGS sequence"/>
</dbReference>
<evidence type="ECO:0000256" key="13">
    <source>
        <dbReference type="ARBA" id="ARBA00023140"/>
    </source>
</evidence>
<evidence type="ECO:0000313" key="17">
    <source>
        <dbReference type="EMBL" id="OAG14287.1"/>
    </source>
</evidence>
<dbReference type="CDD" id="cd13132">
    <property type="entry name" value="MATE_eukaryotic"/>
    <property type="match status" value="1"/>
</dbReference>
<feature type="transmembrane region" description="Helical" evidence="15">
    <location>
        <begin position="1089"/>
        <end position="1111"/>
    </location>
</feature>
<dbReference type="GO" id="GO:1990961">
    <property type="term" value="P:xenobiotic detoxification by transmembrane export across the plasma membrane"/>
    <property type="evidence" value="ECO:0007669"/>
    <property type="project" value="InterPro"/>
</dbReference>
<accession>A0A177D4X5</accession>
<dbReference type="GeneID" id="29112550"/>
<dbReference type="NCBIfam" id="TIGR00797">
    <property type="entry name" value="matE"/>
    <property type="match status" value="1"/>
</dbReference>
<feature type="compositionally biased region" description="Basic and acidic residues" evidence="14">
    <location>
        <begin position="428"/>
        <end position="444"/>
    </location>
</feature>
<dbReference type="RefSeq" id="XP_018379708.1">
    <property type="nucleotide sequence ID" value="XM_018526956.1"/>
</dbReference>
<evidence type="ECO:0000256" key="8">
    <source>
        <dbReference type="ARBA" id="ARBA00022771"/>
    </source>
</evidence>
<dbReference type="OMA" id="RQIAFME"/>
<organism evidence="17 18">
    <name type="scientific">Alternaria alternata</name>
    <name type="common">Alternaria rot fungus</name>
    <name type="synonym">Torula alternata</name>
    <dbReference type="NCBI Taxonomy" id="5599"/>
    <lineage>
        <taxon>Eukaryota</taxon>
        <taxon>Fungi</taxon>
        <taxon>Dikarya</taxon>
        <taxon>Ascomycota</taxon>
        <taxon>Pezizomycotina</taxon>
        <taxon>Dothideomycetes</taxon>
        <taxon>Pleosporomycetidae</taxon>
        <taxon>Pleosporales</taxon>
        <taxon>Pleosporineae</taxon>
        <taxon>Pleosporaceae</taxon>
        <taxon>Alternaria</taxon>
        <taxon>Alternaria sect. Alternaria</taxon>
        <taxon>Alternaria alternata complex</taxon>
    </lineage>
</organism>
<evidence type="ECO:0000259" key="16">
    <source>
        <dbReference type="Pfam" id="PF04757"/>
    </source>
</evidence>
<feature type="transmembrane region" description="Helical" evidence="15">
    <location>
        <begin position="1059"/>
        <end position="1077"/>
    </location>
</feature>
<keyword evidence="11 15" id="KW-1133">Transmembrane helix</keyword>
<proteinExistence type="inferred from homology"/>
<protein>
    <submittedName>
        <fullName evidence="17">MATE efflux family protein</fullName>
    </submittedName>
</protein>
<evidence type="ECO:0000256" key="2">
    <source>
        <dbReference type="ARBA" id="ARBA00004906"/>
    </source>
</evidence>
<dbReference type="InterPro" id="IPR045069">
    <property type="entry name" value="MATE_euk"/>
</dbReference>
<keyword evidence="10" id="KW-0653">Protein transport</keyword>
<keyword evidence="12 15" id="KW-0472">Membrane</keyword>
<feature type="region of interest" description="Disordered" evidence="14">
    <location>
        <begin position="311"/>
        <end position="352"/>
    </location>
</feature>
<evidence type="ECO:0000256" key="3">
    <source>
        <dbReference type="ARBA" id="ARBA00008704"/>
    </source>
</evidence>
<comment type="pathway">
    <text evidence="2">Protein modification; protein ubiquitination.</text>
</comment>
<dbReference type="GO" id="GO:0042910">
    <property type="term" value="F:xenobiotic transmembrane transporter activity"/>
    <property type="evidence" value="ECO:0007669"/>
    <property type="project" value="InterPro"/>
</dbReference>
<feature type="transmembrane region" description="Helical" evidence="15">
    <location>
        <begin position="804"/>
        <end position="824"/>
    </location>
</feature>
<dbReference type="AlphaFoldDB" id="A0A177D4X5"/>
<feature type="transmembrane region" description="Helical" evidence="15">
    <location>
        <begin position="944"/>
        <end position="966"/>
    </location>
</feature>
<dbReference type="KEGG" id="aalt:CC77DRAFT_1035719"/>
<keyword evidence="5" id="KW-0813">Transport</keyword>
<dbReference type="Pfam" id="PF01554">
    <property type="entry name" value="MatE"/>
    <property type="match status" value="2"/>
</dbReference>
<comment type="similarity">
    <text evidence="4">Belongs to the multi antimicrobial extrusion (MATE) (TC 2.A.66.1) family.</text>
</comment>
<evidence type="ECO:0000256" key="12">
    <source>
        <dbReference type="ARBA" id="ARBA00023136"/>
    </source>
</evidence>
<evidence type="ECO:0000256" key="11">
    <source>
        <dbReference type="ARBA" id="ARBA00022989"/>
    </source>
</evidence>
<comment type="similarity">
    <text evidence="3">Belongs to the pex2/pex10/pex12 family.</text>
</comment>
<dbReference type="InterPro" id="IPR013083">
    <property type="entry name" value="Znf_RING/FYVE/PHD"/>
</dbReference>
<evidence type="ECO:0000256" key="1">
    <source>
        <dbReference type="ARBA" id="ARBA00004585"/>
    </source>
</evidence>
<feature type="region of interest" description="Disordered" evidence="14">
    <location>
        <begin position="623"/>
        <end position="664"/>
    </location>
</feature>
<evidence type="ECO:0000256" key="7">
    <source>
        <dbReference type="ARBA" id="ARBA00022723"/>
    </source>
</evidence>
<keyword evidence="6 15" id="KW-0812">Transmembrane</keyword>
<dbReference type="PANTHER" id="PTHR11206">
    <property type="entry name" value="MULTIDRUG RESISTANCE PROTEIN"/>
    <property type="match status" value="1"/>
</dbReference>
<feature type="region of interest" description="Disordered" evidence="14">
    <location>
        <begin position="510"/>
        <end position="590"/>
    </location>
</feature>
<dbReference type="Pfam" id="PF04757">
    <property type="entry name" value="Pex2_Pex12"/>
    <property type="match status" value="1"/>
</dbReference>
<feature type="compositionally biased region" description="Low complexity" evidence="14">
    <location>
        <begin position="318"/>
        <end position="328"/>
    </location>
</feature>
<dbReference type="InterPro" id="IPR002528">
    <property type="entry name" value="MATE_fam"/>
</dbReference>
<feature type="region of interest" description="Disordered" evidence="14">
    <location>
        <begin position="418"/>
        <end position="444"/>
    </location>
</feature>
<feature type="transmembrane region" description="Helical" evidence="15">
    <location>
        <begin position="836"/>
        <end position="858"/>
    </location>
</feature>
<feature type="compositionally biased region" description="Basic and acidic residues" evidence="14">
    <location>
        <begin position="578"/>
        <end position="590"/>
    </location>
</feature>
<feature type="domain" description="Pex N-terminal" evidence="16">
    <location>
        <begin position="25"/>
        <end position="292"/>
    </location>
</feature>
<comment type="subcellular location">
    <subcellularLocation>
        <location evidence="1">Peroxisome membrane</location>
        <topology evidence="1">Multi-pass membrane protein</topology>
    </subcellularLocation>
</comment>
<dbReference type="VEuPathDB" id="FungiDB:CC77DRAFT_1035719"/>
<name>A0A177D4X5_ALTAL</name>
<sequence>MEFLPALQHGIDDLKPSLFELLSEQQLASLLPPSLRYLLAITTPRYPRYLLPILNSFDEVYALLMLLVERHFLRTYGGSFTENFYGLKRARVLRVRGGEIPRAQLGASDSVREAVKLGNGDIWKNLAVLVGLPWLKRKFDEGYDVHAAHANLLGPGYNRDREGLQVGATVKERLMHYYKWFLRNIYPSVNAAYYFSLLAFNMAYLFDGTKYHSPFMWLIGSRIRRLGEADHRAIEIATAPRKVGPARPGEGGSIFSPRNIARSIEPRLLSSLKILLPTSIFALKFLEWWHASDFARQLSRKAAENIDLPPPILPSLPPSAKQQSSKQAESSEKARPASSLSDKPQRIDPPISSTTLLPILTVPTPPSSALCPICVTPIITPTASPTGFVYCYTCIHRWVGGEHDRQLAFMEGAAGFRTGDDGEAEDEGWGREEGSREGRWESGRGRDAVTGRRILGGTEGLRRVLWSDLKAMAPPMIPPEQPVNDFANDVASQMEGFTQSQDIAEEAIARDREEDNSASEDDNDSSSGSDTVRQYSMINSYRRPSYVNPGSRGTAIMSTSVPERSHLPTSWKKHSHLSKKERETVRDEERSLLRDNHLIPPKHPRAGSEGPFDRVRSRMSISGLRKVKSTPDEESAVESPSERTTLLGVSEGDPSQPYGGLDSPKTINKKWNEAVAAGKINTSWQREAKVLTKSSAPLILTFLLQYSLPVASIFTVGHIGKTELGAVSLASMTASITGYAVYQGLATSLDTLCAQAYGSGRPHLVGLQLQRMLYFLLLITIPISLIWAFGTQILSLIVPEKETARLAGLYLKVLIAGAPGYAAFESGKRYVQAQGIFSATMYILLICAPLNAFLNWFMVWHLGWGFIGAPIAVSITENVLPLLLFLYVRFIDGYQCWGGFDRRALRNWMPMVKLALPGLVMVLAEFLAFEILTLSSSWLGPTELAAQSVLGSITGITFQIPFPMSVAASTRIANLIGATLAVPAKTAAKVAVCASIVVGIFNLLLLSLLREAIPRLFTPDEEVIDMVAKLLPLCATFQVFDALAANCNGILRGLGRQEIGGYVGLFAYYVVGIPISFGTGFGSPHWGLYGLWSGPAIALGIVAAIEGVFIWRTSWDKAVEDAKVRNAAN</sequence>
<gene>
    <name evidence="17" type="ORF">CC77DRAFT_1035719</name>
</gene>
<dbReference type="EMBL" id="KV441501">
    <property type="protein sequence ID" value="OAG14287.1"/>
    <property type="molecule type" value="Genomic_DNA"/>
</dbReference>
<dbReference type="SUPFAM" id="SSF57850">
    <property type="entry name" value="RING/U-box"/>
    <property type="match status" value="1"/>
</dbReference>
<keyword evidence="7" id="KW-0479">Metal-binding</keyword>
<evidence type="ECO:0000256" key="10">
    <source>
        <dbReference type="ARBA" id="ARBA00022927"/>
    </source>
</evidence>
<feature type="transmembrane region" description="Helical" evidence="15">
    <location>
        <begin position="1026"/>
        <end position="1047"/>
    </location>
</feature>
<dbReference type="STRING" id="5599.A0A177D4X5"/>
<dbReference type="GO" id="GO:0016567">
    <property type="term" value="P:protein ubiquitination"/>
    <property type="evidence" value="ECO:0007669"/>
    <property type="project" value="UniProtKB-ARBA"/>
</dbReference>
<keyword evidence="13" id="KW-0576">Peroxisome</keyword>
<reference evidence="17 18" key="1">
    <citation type="submission" date="2016-05" db="EMBL/GenBank/DDBJ databases">
        <title>Comparative analysis of secretome profiles of manganese(II)-oxidizing ascomycete fungi.</title>
        <authorList>
            <consortium name="DOE Joint Genome Institute"/>
            <person name="Zeiner C.A."/>
            <person name="Purvine S.O."/>
            <person name="Zink E.M."/>
            <person name="Wu S."/>
            <person name="Pasa-Tolic L."/>
            <person name="Chaput D.L."/>
            <person name="Haridas S."/>
            <person name="Grigoriev I.V."/>
            <person name="Santelli C.M."/>
            <person name="Hansel C.M."/>
        </authorList>
    </citation>
    <scope>NUCLEOTIDE SEQUENCE [LARGE SCALE GENOMIC DNA]</scope>
    <source>
        <strain evidence="17 18">SRC1lrK2f</strain>
    </source>
</reference>
<dbReference type="GO" id="GO:0005778">
    <property type="term" value="C:peroxisomal membrane"/>
    <property type="evidence" value="ECO:0007669"/>
    <property type="project" value="UniProtKB-SubCell"/>
</dbReference>
<feature type="transmembrane region" description="Helical" evidence="15">
    <location>
        <begin position="987"/>
        <end position="1006"/>
    </location>
</feature>
<evidence type="ECO:0000313" key="18">
    <source>
        <dbReference type="Proteomes" id="UP000077248"/>
    </source>
</evidence>
<evidence type="ECO:0000256" key="15">
    <source>
        <dbReference type="SAM" id="Phobius"/>
    </source>
</evidence>
<evidence type="ECO:0000256" key="6">
    <source>
        <dbReference type="ARBA" id="ARBA00022692"/>
    </source>
</evidence>
<dbReference type="GO" id="GO:0016562">
    <property type="term" value="P:protein import into peroxisome matrix, receptor recycling"/>
    <property type="evidence" value="ECO:0007669"/>
    <property type="project" value="UniProtKB-ARBA"/>
</dbReference>
<feature type="transmembrane region" description="Helical" evidence="15">
    <location>
        <begin position="864"/>
        <end position="890"/>
    </location>
</feature>
<dbReference type="Gene3D" id="3.30.40.10">
    <property type="entry name" value="Zinc/RING finger domain, C3HC4 (zinc finger)"/>
    <property type="match status" value="1"/>
</dbReference>
<keyword evidence="8" id="KW-0863">Zinc-finger</keyword>